<dbReference type="GO" id="GO:0004674">
    <property type="term" value="F:protein serine/threonine kinase activity"/>
    <property type="evidence" value="ECO:0007669"/>
    <property type="project" value="UniProtKB-EC"/>
</dbReference>
<keyword evidence="5 9" id="KW-0418">Kinase</keyword>
<comment type="caution">
    <text evidence="9">The sequence shown here is derived from an EMBL/GenBank/DDBJ whole genome shotgun (WGS) entry which is preliminary data.</text>
</comment>
<dbReference type="InterPro" id="IPR008271">
    <property type="entry name" value="Ser/Thr_kinase_AS"/>
</dbReference>
<dbReference type="Pfam" id="PF00069">
    <property type="entry name" value="Pkinase"/>
    <property type="match status" value="1"/>
</dbReference>
<keyword evidence="3 9" id="KW-0808">Transferase</keyword>
<reference evidence="10" key="1">
    <citation type="journal article" date="2019" name="Int. J. Syst. Evol. Microbiol.">
        <title>The Global Catalogue of Microorganisms (GCM) 10K type strain sequencing project: providing services to taxonomists for standard genome sequencing and annotation.</title>
        <authorList>
            <consortium name="The Broad Institute Genomics Platform"/>
            <consortium name="The Broad Institute Genome Sequencing Center for Infectious Disease"/>
            <person name="Wu L."/>
            <person name="Ma J."/>
        </authorList>
    </citation>
    <scope>NUCLEOTIDE SEQUENCE [LARGE SCALE GENOMIC DNA]</scope>
    <source>
        <strain evidence="10">JCM 3369</strain>
    </source>
</reference>
<keyword evidence="2" id="KW-0723">Serine/threonine-protein kinase</keyword>
<dbReference type="InterPro" id="IPR011009">
    <property type="entry name" value="Kinase-like_dom_sf"/>
</dbReference>
<dbReference type="RefSeq" id="WP_175250126.1">
    <property type="nucleotide sequence ID" value="NZ_JBHSXE010000001.1"/>
</dbReference>
<evidence type="ECO:0000259" key="8">
    <source>
        <dbReference type="PROSITE" id="PS50011"/>
    </source>
</evidence>
<evidence type="ECO:0000256" key="5">
    <source>
        <dbReference type="ARBA" id="ARBA00022777"/>
    </source>
</evidence>
<protein>
    <recommendedName>
        <fullName evidence="1">non-specific serine/threonine protein kinase</fullName>
        <ecNumber evidence="1">2.7.11.1</ecNumber>
    </recommendedName>
</protein>
<evidence type="ECO:0000256" key="6">
    <source>
        <dbReference type="ARBA" id="ARBA00022840"/>
    </source>
</evidence>
<dbReference type="EMBL" id="JBHSXS010000012">
    <property type="protein sequence ID" value="MFC6882245.1"/>
    <property type="molecule type" value="Genomic_DNA"/>
</dbReference>
<dbReference type="EC" id="2.7.11.1" evidence="1"/>
<organism evidence="9 10">
    <name type="scientific">Actinomadura yumaensis</name>
    <dbReference type="NCBI Taxonomy" id="111807"/>
    <lineage>
        <taxon>Bacteria</taxon>
        <taxon>Bacillati</taxon>
        <taxon>Actinomycetota</taxon>
        <taxon>Actinomycetes</taxon>
        <taxon>Streptosporangiales</taxon>
        <taxon>Thermomonosporaceae</taxon>
        <taxon>Actinomadura</taxon>
    </lineage>
</organism>
<gene>
    <name evidence="9" type="ORF">ACFQKB_21000</name>
</gene>
<evidence type="ECO:0000256" key="4">
    <source>
        <dbReference type="ARBA" id="ARBA00022741"/>
    </source>
</evidence>
<evidence type="ECO:0000256" key="7">
    <source>
        <dbReference type="PROSITE-ProRule" id="PRU10141"/>
    </source>
</evidence>
<dbReference type="PROSITE" id="PS00108">
    <property type="entry name" value="PROTEIN_KINASE_ST"/>
    <property type="match status" value="1"/>
</dbReference>
<feature type="domain" description="Protein kinase" evidence="8">
    <location>
        <begin position="10"/>
        <end position="262"/>
    </location>
</feature>
<dbReference type="PANTHER" id="PTHR43289">
    <property type="entry name" value="MITOGEN-ACTIVATED PROTEIN KINASE KINASE KINASE 20-RELATED"/>
    <property type="match status" value="1"/>
</dbReference>
<proteinExistence type="predicted"/>
<dbReference type="CDD" id="cd14014">
    <property type="entry name" value="STKc_PknB_like"/>
    <property type="match status" value="1"/>
</dbReference>
<dbReference type="Proteomes" id="UP001596380">
    <property type="component" value="Unassembled WGS sequence"/>
</dbReference>
<dbReference type="SMART" id="SM00220">
    <property type="entry name" value="S_TKc"/>
    <property type="match status" value="1"/>
</dbReference>
<accession>A0ABW2CPF3</accession>
<feature type="binding site" evidence="7">
    <location>
        <position position="39"/>
    </location>
    <ligand>
        <name>ATP</name>
        <dbReference type="ChEBI" id="CHEBI:30616"/>
    </ligand>
</feature>
<sequence>MMSPEMIGRYRLEEELGAGAFAVVWLARDDALETAVAIKVMAGHWARRADVRERFLAEARLLRQASSPQVAQVFDIGELPDGRPYFVMEHADRGTLADRLAEGTLPVAEAVRLTAEVARGAADLHEAGILHRDLKPSNVLVRSVPGGRERLLIADLGLAKSLAHASGLTMGAGSAGYMPPEQMGPTAGLDERADVYSLGAIGYHLLTGTVPGPPGQIVAPRALRPEIPARVEQVLLRAMRPERDDRWPSARAFAAELGRPGRSVPGVRRRWRWLAVPAAVAVLAGGGYYALTTPWHGSGTVSVQDGSGRIHLKVPDPWGGQLADSGWDPSTVGGKGGRQPGLLVAASVADWPDLRAEDEGVFAGLSPQDLGRRVDGITHPGCRDGGRHTVRAGRWQGVDRRFDCPGTGTVEEITLSAPGASAHAYVQVRQSAGSDETRRVLSDLRISA</sequence>
<keyword evidence="6 7" id="KW-0067">ATP-binding</keyword>
<evidence type="ECO:0000256" key="3">
    <source>
        <dbReference type="ARBA" id="ARBA00022679"/>
    </source>
</evidence>
<keyword evidence="10" id="KW-1185">Reference proteome</keyword>
<evidence type="ECO:0000313" key="10">
    <source>
        <dbReference type="Proteomes" id="UP001596380"/>
    </source>
</evidence>
<dbReference type="PROSITE" id="PS50011">
    <property type="entry name" value="PROTEIN_KINASE_DOM"/>
    <property type="match status" value="1"/>
</dbReference>
<evidence type="ECO:0000256" key="2">
    <source>
        <dbReference type="ARBA" id="ARBA00022527"/>
    </source>
</evidence>
<name>A0ABW2CPF3_9ACTN</name>
<dbReference type="Gene3D" id="3.30.200.20">
    <property type="entry name" value="Phosphorylase Kinase, domain 1"/>
    <property type="match status" value="1"/>
</dbReference>
<dbReference type="InterPro" id="IPR017441">
    <property type="entry name" value="Protein_kinase_ATP_BS"/>
</dbReference>
<dbReference type="SUPFAM" id="SSF56112">
    <property type="entry name" value="Protein kinase-like (PK-like)"/>
    <property type="match status" value="1"/>
</dbReference>
<dbReference type="PANTHER" id="PTHR43289:SF6">
    <property type="entry name" value="SERINE_THREONINE-PROTEIN KINASE NEKL-3"/>
    <property type="match status" value="1"/>
</dbReference>
<keyword evidence="4 7" id="KW-0547">Nucleotide-binding</keyword>
<evidence type="ECO:0000256" key="1">
    <source>
        <dbReference type="ARBA" id="ARBA00012513"/>
    </source>
</evidence>
<evidence type="ECO:0000313" key="9">
    <source>
        <dbReference type="EMBL" id="MFC6882245.1"/>
    </source>
</evidence>
<dbReference type="InterPro" id="IPR000719">
    <property type="entry name" value="Prot_kinase_dom"/>
</dbReference>
<dbReference type="Gene3D" id="1.10.510.10">
    <property type="entry name" value="Transferase(Phosphotransferase) domain 1"/>
    <property type="match status" value="1"/>
</dbReference>
<dbReference type="PROSITE" id="PS00107">
    <property type="entry name" value="PROTEIN_KINASE_ATP"/>
    <property type="match status" value="1"/>
</dbReference>